<protein>
    <recommendedName>
        <fullName evidence="4">Phasin, PhaP</fullName>
    </recommendedName>
</protein>
<dbReference type="eggNOG" id="ENOG502ZQS1">
    <property type="taxonomic scope" value="Bacteria"/>
</dbReference>
<sequence>MAKTQDYTKIMQDMMASFPVDTTKFQDAFKSQAALGEKMTKVALGAAEKSTEISSKWTKDTLAKMSDLAKTKEEPADYAKAMSDFTSSAAEMAAENLAAFAEVAKSMQMETVELMMAAGKDMSEEASATVKKATADMSSATKKAAAAAK</sequence>
<keyword evidence="3" id="KW-1185">Reference proteome</keyword>
<reference evidence="3" key="1">
    <citation type="submission" date="2013-04" db="EMBL/GenBank/DDBJ databases">
        <title>Thioclava sp. 13D2W-2 Genome Sequencing.</title>
        <authorList>
            <person name="Lai Q."/>
            <person name="Li G."/>
            <person name="Shao Z."/>
        </authorList>
    </citation>
    <scope>NUCLEOTIDE SEQUENCE [LARGE SCALE GENOMIC DNA]</scope>
    <source>
        <strain evidence="3">13D2W-2</strain>
    </source>
</reference>
<dbReference type="STRING" id="1317124.DW2_02005"/>
<dbReference type="PATRIC" id="fig|1317124.6.peg.401"/>
<name>A0A085U1P6_9RHOB</name>
<dbReference type="RefSeq" id="WP_038143035.1">
    <property type="nucleotide sequence ID" value="NZ_AQRC01000001.1"/>
</dbReference>
<dbReference type="EMBL" id="AQRC01000001">
    <property type="protein sequence ID" value="KFE36893.1"/>
    <property type="molecule type" value="Genomic_DNA"/>
</dbReference>
<evidence type="ECO:0000256" key="1">
    <source>
        <dbReference type="SAM" id="MobiDB-lite"/>
    </source>
</evidence>
<accession>A0A085U1P6</accession>
<gene>
    <name evidence="2" type="ORF">DW2_02005</name>
</gene>
<reference evidence="2 3" key="2">
    <citation type="journal article" date="2015" name="Antonie Van Leeuwenhoek">
        <title>Thioclava indica sp. nov., isolated from surface seawater of the Indian Ocean.</title>
        <authorList>
            <person name="Liu Y."/>
            <person name="Lai Q."/>
            <person name="Du J."/>
            <person name="Xu H."/>
            <person name="Jiang L."/>
            <person name="Shao Z."/>
        </authorList>
    </citation>
    <scope>NUCLEOTIDE SEQUENCE [LARGE SCALE GENOMIC DNA]</scope>
    <source>
        <strain evidence="2 3">13D2W-2</strain>
    </source>
</reference>
<proteinExistence type="predicted"/>
<dbReference type="AlphaFoldDB" id="A0A085U1P6"/>
<evidence type="ECO:0000313" key="2">
    <source>
        <dbReference type="EMBL" id="KFE36893.1"/>
    </source>
</evidence>
<evidence type="ECO:0008006" key="4">
    <source>
        <dbReference type="Google" id="ProtNLM"/>
    </source>
</evidence>
<evidence type="ECO:0000313" key="3">
    <source>
        <dbReference type="Proteomes" id="UP000028607"/>
    </source>
</evidence>
<dbReference type="Proteomes" id="UP000028607">
    <property type="component" value="Unassembled WGS sequence"/>
</dbReference>
<feature type="compositionally biased region" description="Low complexity" evidence="1">
    <location>
        <begin position="131"/>
        <end position="149"/>
    </location>
</feature>
<comment type="caution">
    <text evidence="2">The sequence shown here is derived from an EMBL/GenBank/DDBJ whole genome shotgun (WGS) entry which is preliminary data.</text>
</comment>
<dbReference type="OrthoDB" id="7868047at2"/>
<feature type="region of interest" description="Disordered" evidence="1">
    <location>
        <begin position="125"/>
        <end position="149"/>
    </location>
</feature>
<organism evidence="2 3">
    <name type="scientific">Thioclava atlantica</name>
    <dbReference type="NCBI Taxonomy" id="1317124"/>
    <lineage>
        <taxon>Bacteria</taxon>
        <taxon>Pseudomonadati</taxon>
        <taxon>Pseudomonadota</taxon>
        <taxon>Alphaproteobacteria</taxon>
        <taxon>Rhodobacterales</taxon>
        <taxon>Paracoccaceae</taxon>
        <taxon>Thioclava</taxon>
    </lineage>
</organism>